<dbReference type="Gene3D" id="3.10.560.10">
    <property type="entry name" value="Outer membrane lipoprotein wza domain like"/>
    <property type="match status" value="2"/>
</dbReference>
<sequence length="371" mass="39359">MAVVSACIVALSGCALPRSGPKDDEILAGSKAEGGPVNVVLVDNRVAVASYLDDNLSFPSSFTGAGLASTDTINPGDVISVTVWENVDPALLVGPGQKQAFIQEIQVDQAGNIFMPYAGVLKAAGNTPEQLRRLITRKLDPQTPDPQVEVRRVAGDGSSISVIGGVGAQGVYPLVPSTTRLSAMLATAGGVTIDPDVAQVAVRRGGTTGRIFLQDLYDDPRLDVALRANDKIIVEEDRRTFTALGATSTQARVPFPQGRMSVVEAVAEVGGLNGNTSDPTGIFVFRREVQSIANKVTGRNDLGENEPFVYVIDLTRPDGVFLAKEFQVRDKDTIYITEAPFVAWTKILTATSQTLSFTADVVRVGDLLTDN</sequence>
<proteinExistence type="predicted"/>
<dbReference type="PANTHER" id="PTHR33619">
    <property type="entry name" value="POLYSACCHARIDE EXPORT PROTEIN GFCE-RELATED"/>
    <property type="match status" value="1"/>
</dbReference>
<dbReference type="Gene3D" id="3.30.1950.10">
    <property type="entry name" value="wza like domain"/>
    <property type="match status" value="1"/>
</dbReference>
<dbReference type="InterPro" id="IPR003715">
    <property type="entry name" value="Poly_export_N"/>
</dbReference>
<feature type="domain" description="Soluble ligand binding" evidence="3">
    <location>
        <begin position="161"/>
        <end position="208"/>
    </location>
</feature>
<evidence type="ECO:0000259" key="2">
    <source>
        <dbReference type="Pfam" id="PF02563"/>
    </source>
</evidence>
<organism evidence="4 5">
    <name type="scientific">Algicella marina</name>
    <dbReference type="NCBI Taxonomy" id="2683284"/>
    <lineage>
        <taxon>Bacteria</taxon>
        <taxon>Pseudomonadati</taxon>
        <taxon>Pseudomonadota</taxon>
        <taxon>Alphaproteobacteria</taxon>
        <taxon>Rhodobacterales</taxon>
        <taxon>Paracoccaceae</taxon>
        <taxon>Algicella</taxon>
    </lineage>
</organism>
<dbReference type="AlphaFoldDB" id="A0A6P1T7I4"/>
<evidence type="ECO:0000313" key="4">
    <source>
        <dbReference type="EMBL" id="QHQ37249.1"/>
    </source>
</evidence>
<dbReference type="PANTHER" id="PTHR33619:SF3">
    <property type="entry name" value="POLYSACCHARIDE EXPORT PROTEIN GFCE-RELATED"/>
    <property type="match status" value="1"/>
</dbReference>
<gene>
    <name evidence="4" type="ORF">GO499_01200</name>
</gene>
<evidence type="ECO:0000313" key="5">
    <source>
        <dbReference type="Proteomes" id="UP000464495"/>
    </source>
</evidence>
<dbReference type="Proteomes" id="UP000464495">
    <property type="component" value="Chromosome"/>
</dbReference>
<keyword evidence="5" id="KW-1185">Reference proteome</keyword>
<dbReference type="InterPro" id="IPR049712">
    <property type="entry name" value="Poly_export"/>
</dbReference>
<dbReference type="KEGG" id="amaq:GO499_01200"/>
<evidence type="ECO:0000256" key="1">
    <source>
        <dbReference type="ARBA" id="ARBA00022729"/>
    </source>
</evidence>
<name>A0A6P1T7I4_9RHOB</name>
<dbReference type="InterPro" id="IPR019554">
    <property type="entry name" value="Soluble_ligand-bd"/>
</dbReference>
<dbReference type="GO" id="GO:0015159">
    <property type="term" value="F:polysaccharide transmembrane transporter activity"/>
    <property type="evidence" value="ECO:0007669"/>
    <property type="project" value="InterPro"/>
</dbReference>
<dbReference type="Pfam" id="PF10531">
    <property type="entry name" value="SLBB"/>
    <property type="match status" value="1"/>
</dbReference>
<reference evidence="4 5" key="1">
    <citation type="submission" date="2019-12" db="EMBL/GenBank/DDBJ databases">
        <title>Complete genome sequence of Algicella marina strain 9Alg 56(T) isolated from the red alga Tichocarpus crinitus.</title>
        <authorList>
            <person name="Kim S.-G."/>
            <person name="Nedashkovskaya O.I."/>
        </authorList>
    </citation>
    <scope>NUCLEOTIDE SEQUENCE [LARGE SCALE GENOMIC DNA]</scope>
    <source>
        <strain evidence="4 5">9Alg 56</strain>
    </source>
</reference>
<feature type="domain" description="Polysaccharide export protein N-terminal" evidence="2">
    <location>
        <begin position="70"/>
        <end position="151"/>
    </location>
</feature>
<dbReference type="Pfam" id="PF02563">
    <property type="entry name" value="Poly_export"/>
    <property type="match status" value="1"/>
</dbReference>
<evidence type="ECO:0000259" key="3">
    <source>
        <dbReference type="Pfam" id="PF10531"/>
    </source>
</evidence>
<keyword evidence="1" id="KW-0732">Signal</keyword>
<protein>
    <submittedName>
        <fullName evidence="4">Polysaccharide export protein</fullName>
    </submittedName>
</protein>
<dbReference type="EMBL" id="CP046620">
    <property type="protein sequence ID" value="QHQ37249.1"/>
    <property type="molecule type" value="Genomic_DNA"/>
</dbReference>
<accession>A0A6P1T7I4</accession>